<name>A0A1H7Z1A6_9BACT</name>
<evidence type="ECO:0000313" key="1">
    <source>
        <dbReference type="EMBL" id="SEM51348.1"/>
    </source>
</evidence>
<proteinExistence type="predicted"/>
<evidence type="ECO:0000313" key="2">
    <source>
        <dbReference type="Proteomes" id="UP000198744"/>
    </source>
</evidence>
<accession>A0A1H7Z1A6</accession>
<protein>
    <submittedName>
        <fullName evidence="1">Uncharacterized protein</fullName>
    </submittedName>
</protein>
<organism evidence="1 2">
    <name type="scientific">Syntrophus gentianae</name>
    <dbReference type="NCBI Taxonomy" id="43775"/>
    <lineage>
        <taxon>Bacteria</taxon>
        <taxon>Pseudomonadati</taxon>
        <taxon>Thermodesulfobacteriota</taxon>
        <taxon>Syntrophia</taxon>
        <taxon>Syntrophales</taxon>
        <taxon>Syntrophaceae</taxon>
        <taxon>Syntrophus</taxon>
    </lineage>
</organism>
<dbReference type="Proteomes" id="UP000198744">
    <property type="component" value="Unassembled WGS sequence"/>
</dbReference>
<keyword evidence="2" id="KW-1185">Reference proteome</keyword>
<gene>
    <name evidence="1" type="ORF">SAMN04489760_11928</name>
</gene>
<reference evidence="1 2" key="1">
    <citation type="submission" date="2016-10" db="EMBL/GenBank/DDBJ databases">
        <authorList>
            <person name="de Groot N.N."/>
        </authorList>
    </citation>
    <scope>NUCLEOTIDE SEQUENCE [LARGE SCALE GENOMIC DNA]</scope>
    <source>
        <strain evidence="1 2">DSM 8423</strain>
    </source>
</reference>
<sequence>MNESGYCTGQYSVQTAHPVHLSSRIYLGFLTTVTVKSPASPTTLSTSVYVSISMFGCRPTSASFGERIHMEQSLVGKVLSNWAI</sequence>
<dbReference type="AlphaFoldDB" id="A0A1H7Z1A6"/>
<dbReference type="EMBL" id="FOBS01000019">
    <property type="protein sequence ID" value="SEM51348.1"/>
    <property type="molecule type" value="Genomic_DNA"/>
</dbReference>